<accession>A0A1G9F2S3</accession>
<dbReference type="EMBL" id="FNFY01000010">
    <property type="protein sequence ID" value="SDK82638.1"/>
    <property type="molecule type" value="Genomic_DNA"/>
</dbReference>
<gene>
    <name evidence="2" type="ORF">SAMN05216216_11094</name>
</gene>
<keyword evidence="3" id="KW-1185">Reference proteome</keyword>
<dbReference type="STRING" id="576118.SAMN05216216_11094"/>
<feature type="compositionally biased region" description="Basic residues" evidence="1">
    <location>
        <begin position="144"/>
        <end position="154"/>
    </location>
</feature>
<dbReference type="OrthoDB" id="9850208at2"/>
<dbReference type="Pfam" id="PF23857">
    <property type="entry name" value="Phage_TAC_19"/>
    <property type="match status" value="1"/>
</dbReference>
<organism evidence="2 3">
    <name type="scientific">Lacicoccus qingdaonensis</name>
    <dbReference type="NCBI Taxonomy" id="576118"/>
    <lineage>
        <taxon>Bacteria</taxon>
        <taxon>Bacillati</taxon>
        <taxon>Bacillota</taxon>
        <taxon>Bacilli</taxon>
        <taxon>Bacillales</taxon>
        <taxon>Salinicoccaceae</taxon>
        <taxon>Lacicoccus</taxon>
    </lineage>
</organism>
<evidence type="ECO:0000313" key="2">
    <source>
        <dbReference type="EMBL" id="SDK82638.1"/>
    </source>
</evidence>
<dbReference type="AlphaFoldDB" id="A0A1G9F2S3"/>
<dbReference type="InterPro" id="IPR057006">
    <property type="entry name" value="Phage_TAC_19"/>
</dbReference>
<reference evidence="3" key="1">
    <citation type="submission" date="2016-10" db="EMBL/GenBank/DDBJ databases">
        <authorList>
            <person name="Varghese N."/>
            <person name="Submissions S."/>
        </authorList>
    </citation>
    <scope>NUCLEOTIDE SEQUENCE [LARGE SCALE GENOMIC DNA]</scope>
    <source>
        <strain evidence="3">CGMCC 1.8895</strain>
    </source>
</reference>
<feature type="region of interest" description="Disordered" evidence="1">
    <location>
        <begin position="131"/>
        <end position="154"/>
    </location>
</feature>
<evidence type="ECO:0000313" key="3">
    <source>
        <dbReference type="Proteomes" id="UP000199008"/>
    </source>
</evidence>
<proteinExistence type="predicted"/>
<evidence type="ECO:0000256" key="1">
    <source>
        <dbReference type="SAM" id="MobiDB-lite"/>
    </source>
</evidence>
<dbReference type="RefSeq" id="WP_092986144.1">
    <property type="nucleotide sequence ID" value="NZ_FNFY01000010.1"/>
</dbReference>
<dbReference type="Proteomes" id="UP000199008">
    <property type="component" value="Unassembled WGS sequence"/>
</dbReference>
<sequence>MAIELKLKKDDEYKTHKRPNTNVLELEEFEEFQDELGKIYEEYVKEVTAYESELQAYQEAVTYKKDGEDVDVPEPKAISFYPYKKRMRDRQIEYIVEIFEAHDPFTVKEFKLGIDSEKLDDTIVGIFKQISPNDFKDDDEGKQKNSRSKRSKRT</sequence>
<name>A0A1G9F2S3_9BACL</name>
<protein>
    <submittedName>
        <fullName evidence="2">Uncharacterized protein</fullName>
    </submittedName>
</protein>